<accession>A0AAD9UU65</accession>
<protein>
    <submittedName>
        <fullName evidence="5">Adhesion G-protein coupled receptor D1</fullName>
    </submittedName>
</protein>
<comment type="caution">
    <text evidence="5">The sequence shown here is derived from an EMBL/GenBank/DDBJ whole genome shotgun (WGS) entry which is preliminary data.</text>
</comment>
<keyword evidence="5" id="KW-0675">Receptor</keyword>
<keyword evidence="6" id="KW-1185">Reference proteome</keyword>
<dbReference type="AlphaFoldDB" id="A0AAD9UU65"/>
<evidence type="ECO:0000256" key="2">
    <source>
        <dbReference type="ARBA" id="ARBA00023157"/>
    </source>
</evidence>
<dbReference type="Gene3D" id="2.60.120.200">
    <property type="match status" value="1"/>
</dbReference>
<dbReference type="SUPFAM" id="SSF49899">
    <property type="entry name" value="Concanavalin A-like lectins/glucanases"/>
    <property type="match status" value="1"/>
</dbReference>
<reference evidence="5" key="2">
    <citation type="journal article" date="2023" name="Science">
        <title>Genomic signatures of disease resistance in endangered staghorn corals.</title>
        <authorList>
            <person name="Vollmer S.V."/>
            <person name="Selwyn J.D."/>
            <person name="Despard B.A."/>
            <person name="Roesel C.L."/>
        </authorList>
    </citation>
    <scope>NUCLEOTIDE SEQUENCE</scope>
    <source>
        <strain evidence="5">K2</strain>
    </source>
</reference>
<dbReference type="Pfam" id="PF13385">
    <property type="entry name" value="Laminin_G_3"/>
    <property type="match status" value="1"/>
</dbReference>
<reference evidence="5" key="1">
    <citation type="journal article" date="2023" name="G3 (Bethesda)">
        <title>Whole genome assembly and annotation of the endangered Caribbean coral Acropora cervicornis.</title>
        <authorList>
            <person name="Selwyn J.D."/>
            <person name="Vollmer S.V."/>
        </authorList>
    </citation>
    <scope>NUCLEOTIDE SEQUENCE</scope>
    <source>
        <strain evidence="5">K2</strain>
    </source>
</reference>
<proteinExistence type="predicted"/>
<keyword evidence="1" id="KW-0732">Signal</keyword>
<feature type="compositionally biased region" description="Basic residues" evidence="3">
    <location>
        <begin position="143"/>
        <end position="153"/>
    </location>
</feature>
<dbReference type="Proteomes" id="UP001249851">
    <property type="component" value="Unassembled WGS sequence"/>
</dbReference>
<gene>
    <name evidence="5" type="ORF">P5673_029766</name>
</gene>
<dbReference type="InterPro" id="IPR013320">
    <property type="entry name" value="ConA-like_dom_sf"/>
</dbReference>
<evidence type="ECO:0000259" key="4">
    <source>
        <dbReference type="SMART" id="SM00560"/>
    </source>
</evidence>
<evidence type="ECO:0000256" key="3">
    <source>
        <dbReference type="SAM" id="MobiDB-lite"/>
    </source>
</evidence>
<dbReference type="InterPro" id="IPR006558">
    <property type="entry name" value="LamG-like"/>
</dbReference>
<dbReference type="EMBL" id="JARQWQ010000121">
    <property type="protein sequence ID" value="KAK2549785.1"/>
    <property type="molecule type" value="Genomic_DNA"/>
</dbReference>
<feature type="compositionally biased region" description="Basic residues" evidence="3">
    <location>
        <begin position="260"/>
        <end position="285"/>
    </location>
</feature>
<name>A0AAD9UU65_ACRCE</name>
<dbReference type="SMART" id="SM00560">
    <property type="entry name" value="LamGL"/>
    <property type="match status" value="1"/>
</dbReference>
<organism evidence="5 6">
    <name type="scientific">Acropora cervicornis</name>
    <name type="common">Staghorn coral</name>
    <dbReference type="NCBI Taxonomy" id="6130"/>
    <lineage>
        <taxon>Eukaryota</taxon>
        <taxon>Metazoa</taxon>
        <taxon>Cnidaria</taxon>
        <taxon>Anthozoa</taxon>
        <taxon>Hexacorallia</taxon>
        <taxon>Scleractinia</taxon>
        <taxon>Astrocoeniina</taxon>
        <taxon>Acroporidae</taxon>
        <taxon>Acropora</taxon>
    </lineage>
</organism>
<feature type="domain" description="LamG-like jellyroll fold" evidence="4">
    <location>
        <begin position="696"/>
        <end position="835"/>
    </location>
</feature>
<evidence type="ECO:0000256" key="1">
    <source>
        <dbReference type="ARBA" id="ARBA00022729"/>
    </source>
</evidence>
<evidence type="ECO:0000313" key="6">
    <source>
        <dbReference type="Proteomes" id="UP001249851"/>
    </source>
</evidence>
<evidence type="ECO:0000313" key="5">
    <source>
        <dbReference type="EMBL" id="KAK2549785.1"/>
    </source>
</evidence>
<sequence length="857" mass="100584">MGKKKVYECARRAYRMGYNAFALRNGGDCYASRYKRRYSYKRRLFGRFKGGIGGPRAIDAYTIGKGLGKRLGRVTGKRKAVSCALLARRLGYKAFALRNRGVCYGTRSLRTYTSKPAIKGRFTAGAGGSRYIDAYTIGTGSHKSPKKKGKKSGRQPSGQKKPSPTAKYLYYGRYHHRSKTILGNPVATFKRIKFARRNCQNLARLRRAWSFALTSKLQCYIALESPKKFTMNGRPRKGKEKYLKVYVANGFRGRLAGSRRQGRRQLVRKQRRRARRRQRKRARIAKSKRLKQRLNRRLLTFKRLNRKQILAAKRIKRLKLLGNIKKLKVAKKIKSLLGKRIHNLKREIRARKLRLQRRYYQLQAAERRAKIRRARRRVMNILKMKASQRLQRMRILAQKRLIRAQTIAKLQRLRRYKLLARMRAKQWEVRKKMIAQARKRLSLLRQNILLRNKSMEARLRGMKGRAQRLKMLRSRILSRQKRTNSQLRRTKKMLNVISQRMSYYRRLRNRLVMHRLQYYKQFAVRKASRLRLRKLRYRQQLAVVKQRRWNLALRIQRTTRRTRQYKNKMRAFFKKEQQKLAYFLKASKKKILVGRKRGEIFSKKSFRKHTRQREGKTHVTDLPSADLFWSFEDTAATSNVSHDSVHKIEARFHGGAAVIPIHAQGNVAGTGSKVGWISLGDFEGKCFSDPDKCKNNGMTLMAWFRFNKEELHKNSSSYFLSSGGQTTQARGFAFLHLAHQYILILSTRNKQWTLKARDMPESWVNVAFTWKNDGFLRLYVNGKEVAKSKPVRVARPNDAFTTVEIGRPNNSLSPKFRIQMEIDNLKLWEKALTGHEIKALAKRAKGTQEKTRNSQST</sequence>
<keyword evidence="2" id="KW-1015">Disulfide bond</keyword>
<feature type="region of interest" description="Disordered" evidence="3">
    <location>
        <begin position="137"/>
        <end position="165"/>
    </location>
</feature>
<feature type="region of interest" description="Disordered" evidence="3">
    <location>
        <begin position="258"/>
        <end position="285"/>
    </location>
</feature>